<comment type="caution">
    <text evidence="2">The sequence shown here is derived from an EMBL/GenBank/DDBJ whole genome shotgun (WGS) entry which is preliminary data.</text>
</comment>
<evidence type="ECO:0000256" key="1">
    <source>
        <dbReference type="SAM" id="SignalP"/>
    </source>
</evidence>
<feature type="signal peptide" evidence="1">
    <location>
        <begin position="1"/>
        <end position="33"/>
    </location>
</feature>
<organism evidence="2 3">
    <name type="scientific">Cotesia congregata</name>
    <name type="common">Parasitoid wasp</name>
    <name type="synonym">Apanteles congregatus</name>
    <dbReference type="NCBI Taxonomy" id="51543"/>
    <lineage>
        <taxon>Eukaryota</taxon>
        <taxon>Metazoa</taxon>
        <taxon>Ecdysozoa</taxon>
        <taxon>Arthropoda</taxon>
        <taxon>Hexapoda</taxon>
        <taxon>Insecta</taxon>
        <taxon>Pterygota</taxon>
        <taxon>Neoptera</taxon>
        <taxon>Endopterygota</taxon>
        <taxon>Hymenoptera</taxon>
        <taxon>Apocrita</taxon>
        <taxon>Ichneumonoidea</taxon>
        <taxon>Braconidae</taxon>
        <taxon>Microgastrinae</taxon>
        <taxon>Cotesia</taxon>
    </lineage>
</organism>
<keyword evidence="1" id="KW-0732">Signal</keyword>
<accession>A0A8J2HJZ0</accession>
<name>A0A8J2HJZ0_COTCN</name>
<evidence type="ECO:0008006" key="4">
    <source>
        <dbReference type="Google" id="ProtNLM"/>
    </source>
</evidence>
<proteinExistence type="predicted"/>
<dbReference type="EMBL" id="CAJNRD030001122">
    <property type="protein sequence ID" value="CAG5100341.1"/>
    <property type="molecule type" value="Genomic_DNA"/>
</dbReference>
<reference evidence="2" key="1">
    <citation type="submission" date="2021-04" db="EMBL/GenBank/DDBJ databases">
        <authorList>
            <person name="Chebbi M.A.C M."/>
        </authorList>
    </citation>
    <scope>NUCLEOTIDE SEQUENCE</scope>
</reference>
<dbReference type="AlphaFoldDB" id="A0A8J2HJZ0"/>
<dbReference type="Proteomes" id="UP000786811">
    <property type="component" value="Unassembled WGS sequence"/>
</dbReference>
<evidence type="ECO:0000313" key="2">
    <source>
        <dbReference type="EMBL" id="CAG5100341.1"/>
    </source>
</evidence>
<dbReference type="OrthoDB" id="7635216at2759"/>
<sequence>MQQRGSFTKAGMVFVRAAVLAAVITQLLGPSKATRPAGSHPGHAYFEQPCCGHSHLRHHKGVYEHVWKREGRMECGMVGLLVWWYRDYSKPSTEPVQRVIRRRVCSRAC</sequence>
<gene>
    <name evidence="2" type="ORF">HICCMSTLAB_LOCUS9505</name>
</gene>
<feature type="chain" id="PRO_5035257588" description="Secreted protein" evidence="1">
    <location>
        <begin position="34"/>
        <end position="109"/>
    </location>
</feature>
<protein>
    <recommendedName>
        <fullName evidence="4">Secreted protein</fullName>
    </recommendedName>
</protein>
<keyword evidence="3" id="KW-1185">Reference proteome</keyword>
<evidence type="ECO:0000313" key="3">
    <source>
        <dbReference type="Proteomes" id="UP000786811"/>
    </source>
</evidence>